<dbReference type="Proteomes" id="UP001186944">
    <property type="component" value="Unassembled WGS sequence"/>
</dbReference>
<dbReference type="EMBL" id="VSWD01000010">
    <property type="protein sequence ID" value="KAK3092094.1"/>
    <property type="molecule type" value="Genomic_DNA"/>
</dbReference>
<gene>
    <name evidence="9" type="ORF">FSP39_025121</name>
</gene>
<dbReference type="PANTHER" id="PTHR16024:SF6">
    <property type="entry name" value="XK-RELATED PROTEIN"/>
    <property type="match status" value="1"/>
</dbReference>
<dbReference type="GO" id="GO:1902742">
    <property type="term" value="P:apoptotic process involved in development"/>
    <property type="evidence" value="ECO:0007669"/>
    <property type="project" value="TreeGrafter"/>
</dbReference>
<evidence type="ECO:0000256" key="6">
    <source>
        <dbReference type="ARBA" id="ARBA00023136"/>
    </source>
</evidence>
<evidence type="ECO:0000313" key="9">
    <source>
        <dbReference type="EMBL" id="KAK3092094.1"/>
    </source>
</evidence>
<feature type="transmembrane region" description="Helical" evidence="7">
    <location>
        <begin position="382"/>
        <end position="405"/>
    </location>
</feature>
<dbReference type="InterPro" id="IPR018629">
    <property type="entry name" value="XK-rel"/>
</dbReference>
<feature type="transmembrane region" description="Helical" evidence="7">
    <location>
        <begin position="62"/>
        <end position="85"/>
    </location>
</feature>
<dbReference type="InterPro" id="IPR050895">
    <property type="entry name" value="XK-related_scramblase"/>
</dbReference>
<dbReference type="PANTHER" id="PTHR16024">
    <property type="entry name" value="XK-RELATED PROTEIN"/>
    <property type="match status" value="1"/>
</dbReference>
<keyword evidence="5 7" id="KW-1133">Transmembrane helix</keyword>
<feature type="transmembrane region" description="Helical" evidence="7">
    <location>
        <begin position="25"/>
        <end position="42"/>
    </location>
</feature>
<sequence length="435" mass="51403">MEQTPFDDKVDSPQPTSERKWPPNFYGKDVFFALLAWFTFALDYGTDLRLMIQYQLDGEMVLFWLTFGFIAAPSFITGIISTVWYNQTYKQDEQLYVAKKEDNPAKSEYKRKQRKSSRTMFALRVVLSFLQLGRIFRQIEYIYCILHSFRLQRCIRNTEDEDQRKNLRIKEENLRHRAVNEKRDAAMLGLIDGFLESALQLLLQLYLTIYLSLPLTFARVSSLCASLVSTSLIHTSYYRANRKANKNKYTVTYLSSAFYFLWRFFELAPRYLLLSLTCALFTPWCFIALPVHIVFVYILYKSQNPELLGVCPEYKNYTCISSILKQLFIFLISYLGLLSFVNLKEGDTKRITAIFYIVFYTENVIMALLVLWYSISRDEVTGWTYSLCIMPIGLVCHMIFAAIFYKCFHPKLRKSRYLMRYNYLTSNISFKYFQV</sequence>
<keyword evidence="3" id="KW-1003">Cell membrane</keyword>
<evidence type="ECO:0000256" key="2">
    <source>
        <dbReference type="ARBA" id="ARBA00008789"/>
    </source>
</evidence>
<comment type="similarity">
    <text evidence="2 7">Belongs to the XK family.</text>
</comment>
<comment type="caution">
    <text evidence="9">The sequence shown here is derived from an EMBL/GenBank/DDBJ whole genome shotgun (WGS) entry which is preliminary data.</text>
</comment>
<keyword evidence="4 7" id="KW-0812">Transmembrane</keyword>
<evidence type="ECO:0000256" key="4">
    <source>
        <dbReference type="ARBA" id="ARBA00022692"/>
    </source>
</evidence>
<feature type="transmembrane region" description="Helical" evidence="7">
    <location>
        <begin position="271"/>
        <end position="300"/>
    </location>
</feature>
<evidence type="ECO:0000256" key="1">
    <source>
        <dbReference type="ARBA" id="ARBA00004651"/>
    </source>
</evidence>
<reference evidence="9" key="1">
    <citation type="submission" date="2019-08" db="EMBL/GenBank/DDBJ databases">
        <title>The improved chromosome-level genome for the pearl oyster Pinctada fucata martensii using PacBio sequencing and Hi-C.</title>
        <authorList>
            <person name="Zheng Z."/>
        </authorList>
    </citation>
    <scope>NUCLEOTIDE SEQUENCE</scope>
    <source>
        <strain evidence="9">ZZ-2019</strain>
        <tissue evidence="9">Adductor muscle</tissue>
    </source>
</reference>
<feature type="transmembrane region" description="Helical" evidence="7">
    <location>
        <begin position="320"/>
        <end position="341"/>
    </location>
</feature>
<keyword evidence="10" id="KW-1185">Reference proteome</keyword>
<dbReference type="Pfam" id="PF09815">
    <property type="entry name" value="XK-related"/>
    <property type="match status" value="1"/>
</dbReference>
<evidence type="ECO:0000313" key="10">
    <source>
        <dbReference type="Proteomes" id="UP001186944"/>
    </source>
</evidence>
<keyword evidence="6 7" id="KW-0472">Membrane</keyword>
<comment type="subcellular location">
    <subcellularLocation>
        <location evidence="1">Cell membrane</location>
        <topology evidence="1">Multi-pass membrane protein</topology>
    </subcellularLocation>
    <subcellularLocation>
        <location evidence="7">Membrane</location>
        <topology evidence="7">Multi-pass membrane protein</topology>
    </subcellularLocation>
</comment>
<dbReference type="GO" id="GO:0043652">
    <property type="term" value="P:engulfment of apoptotic cell"/>
    <property type="evidence" value="ECO:0007669"/>
    <property type="project" value="TreeGrafter"/>
</dbReference>
<dbReference type="GO" id="GO:0005886">
    <property type="term" value="C:plasma membrane"/>
    <property type="evidence" value="ECO:0007669"/>
    <property type="project" value="UniProtKB-SubCell"/>
</dbReference>
<feature type="transmembrane region" description="Helical" evidence="7">
    <location>
        <begin position="353"/>
        <end position="376"/>
    </location>
</feature>
<dbReference type="GO" id="GO:0070782">
    <property type="term" value="P:phosphatidylserine exposure on apoptotic cell surface"/>
    <property type="evidence" value="ECO:0007669"/>
    <property type="project" value="TreeGrafter"/>
</dbReference>
<name>A0AA89BV57_PINIB</name>
<accession>A0AA89BV57</accession>
<evidence type="ECO:0000256" key="7">
    <source>
        <dbReference type="RuleBase" id="RU910716"/>
    </source>
</evidence>
<evidence type="ECO:0000256" key="3">
    <source>
        <dbReference type="ARBA" id="ARBA00022475"/>
    </source>
</evidence>
<feature type="region of interest" description="Disordered" evidence="8">
    <location>
        <begin position="1"/>
        <end position="21"/>
    </location>
</feature>
<dbReference type="AlphaFoldDB" id="A0AA89BV57"/>
<evidence type="ECO:0000256" key="5">
    <source>
        <dbReference type="ARBA" id="ARBA00022989"/>
    </source>
</evidence>
<organism evidence="9 10">
    <name type="scientific">Pinctada imbricata</name>
    <name type="common">Atlantic pearl-oyster</name>
    <name type="synonym">Pinctada martensii</name>
    <dbReference type="NCBI Taxonomy" id="66713"/>
    <lineage>
        <taxon>Eukaryota</taxon>
        <taxon>Metazoa</taxon>
        <taxon>Spiralia</taxon>
        <taxon>Lophotrochozoa</taxon>
        <taxon>Mollusca</taxon>
        <taxon>Bivalvia</taxon>
        <taxon>Autobranchia</taxon>
        <taxon>Pteriomorphia</taxon>
        <taxon>Pterioida</taxon>
        <taxon>Pterioidea</taxon>
        <taxon>Pteriidae</taxon>
        <taxon>Pinctada</taxon>
    </lineage>
</organism>
<protein>
    <recommendedName>
        <fullName evidence="7">XK-related protein</fullName>
    </recommendedName>
</protein>
<evidence type="ECO:0000256" key="8">
    <source>
        <dbReference type="SAM" id="MobiDB-lite"/>
    </source>
</evidence>
<proteinExistence type="inferred from homology"/>